<protein>
    <submittedName>
        <fullName evidence="1">HET-domain-containing protein</fullName>
    </submittedName>
</protein>
<gene>
    <name evidence="1" type="ORF">BV22DRAFT_325285</name>
</gene>
<evidence type="ECO:0000313" key="2">
    <source>
        <dbReference type="Proteomes" id="UP000790709"/>
    </source>
</evidence>
<name>A0ACB8BLS8_9AGAM</name>
<reference evidence="1" key="1">
    <citation type="journal article" date="2021" name="New Phytol.">
        <title>Evolutionary innovations through gain and loss of genes in the ectomycorrhizal Boletales.</title>
        <authorList>
            <person name="Wu G."/>
            <person name="Miyauchi S."/>
            <person name="Morin E."/>
            <person name="Kuo A."/>
            <person name="Drula E."/>
            <person name="Varga T."/>
            <person name="Kohler A."/>
            <person name="Feng B."/>
            <person name="Cao Y."/>
            <person name="Lipzen A."/>
            <person name="Daum C."/>
            <person name="Hundley H."/>
            <person name="Pangilinan J."/>
            <person name="Johnson J."/>
            <person name="Barry K."/>
            <person name="LaButti K."/>
            <person name="Ng V."/>
            <person name="Ahrendt S."/>
            <person name="Min B."/>
            <person name="Choi I.G."/>
            <person name="Park H."/>
            <person name="Plett J.M."/>
            <person name="Magnuson J."/>
            <person name="Spatafora J.W."/>
            <person name="Nagy L.G."/>
            <person name="Henrissat B."/>
            <person name="Grigoriev I.V."/>
            <person name="Yang Z.L."/>
            <person name="Xu J."/>
            <person name="Martin F.M."/>
        </authorList>
    </citation>
    <scope>NUCLEOTIDE SEQUENCE</scope>
    <source>
        <strain evidence="1">KUC20120723A-06</strain>
    </source>
</reference>
<dbReference type="EMBL" id="MU266376">
    <property type="protein sequence ID" value="KAH7926856.1"/>
    <property type="molecule type" value="Genomic_DNA"/>
</dbReference>
<proteinExistence type="predicted"/>
<organism evidence="1 2">
    <name type="scientific">Leucogyrophana mollusca</name>
    <dbReference type="NCBI Taxonomy" id="85980"/>
    <lineage>
        <taxon>Eukaryota</taxon>
        <taxon>Fungi</taxon>
        <taxon>Dikarya</taxon>
        <taxon>Basidiomycota</taxon>
        <taxon>Agaricomycotina</taxon>
        <taxon>Agaricomycetes</taxon>
        <taxon>Agaricomycetidae</taxon>
        <taxon>Boletales</taxon>
        <taxon>Boletales incertae sedis</taxon>
        <taxon>Leucogyrophana</taxon>
    </lineage>
</organism>
<comment type="caution">
    <text evidence="1">The sequence shown here is derived from an EMBL/GenBank/DDBJ whole genome shotgun (WGS) entry which is preliminary data.</text>
</comment>
<keyword evidence="2" id="KW-1185">Reference proteome</keyword>
<accession>A0ACB8BLS8</accession>
<dbReference type="Proteomes" id="UP000790709">
    <property type="component" value="Unassembled WGS sequence"/>
</dbReference>
<sequence>MRLLNTRTLILEEPQHGPEYAILSHVWGDNEVTFRDISRPHAIRMKGYAKIEHSCAQALADGYEYIWIDTCCIDKSSSAELSEAINSMYRWYEEAVVCYAYLEDVRSDEDPAAERSRFRRSKWFTRGWTLQEAIAPRRVIFFAGDWVKIGTRFSLIHVIAEITGVDEQVLLAARPLTDVSVAKKMSWASWRETTRLEDRAYSLMGIFGVHMPLIYGEGKNAFIRLQYEIMRTSNDQSIFAWSYDDWNFHSGLLATSPDNFRYSTKVDRIPPTEFIRIFASAYDATDYKSHFSVTNSGVQISTPVQTTRTGFVAALACSDDGRVVGLRLHHTQDGLYQRLQVQLFPLPKNPRFVEDFIVTDMIISTTSEKSIPSPIVPNPFNGLFTRIRVRAPQIGQEGFVLHTHSLERKPQTEADGSFIWEPTTPDVKFMLAYYNRASGEGFVVTIGGGRQGCPCVHIEIFTDIKRMKYTFFSGDKASSCCKNSPDWAFKTLRGGKRVTVAAAGLDESQNQYVVNISVDRPKCAEIRRRVLLRFILA</sequence>
<evidence type="ECO:0000313" key="1">
    <source>
        <dbReference type="EMBL" id="KAH7926856.1"/>
    </source>
</evidence>